<accession>A0A8J3VEB4</accession>
<dbReference type="EMBL" id="BONY01000004">
    <property type="protein sequence ID" value="GIH02893.1"/>
    <property type="molecule type" value="Genomic_DNA"/>
</dbReference>
<evidence type="ECO:0000313" key="2">
    <source>
        <dbReference type="EMBL" id="GIH02893.1"/>
    </source>
</evidence>
<dbReference type="AlphaFoldDB" id="A0A8J3VEB4"/>
<protein>
    <recommendedName>
        <fullName evidence="1">RNA polymerase sigma-70 ECF-like HTH domain-containing protein</fullName>
    </recommendedName>
</protein>
<dbReference type="SUPFAM" id="SSF88659">
    <property type="entry name" value="Sigma3 and sigma4 domains of RNA polymerase sigma factors"/>
    <property type="match status" value="1"/>
</dbReference>
<keyword evidence="3" id="KW-1185">Reference proteome</keyword>
<evidence type="ECO:0000313" key="3">
    <source>
        <dbReference type="Proteomes" id="UP000612899"/>
    </source>
</evidence>
<evidence type="ECO:0000259" key="1">
    <source>
        <dbReference type="Pfam" id="PF07638"/>
    </source>
</evidence>
<comment type="caution">
    <text evidence="2">The sequence shown here is derived from an EMBL/GenBank/DDBJ whole genome shotgun (WGS) entry which is preliminary data.</text>
</comment>
<reference evidence="2" key="1">
    <citation type="submission" date="2021-01" db="EMBL/GenBank/DDBJ databases">
        <title>Whole genome shotgun sequence of Rhizocola hellebori NBRC 109834.</title>
        <authorList>
            <person name="Komaki H."/>
            <person name="Tamura T."/>
        </authorList>
    </citation>
    <scope>NUCLEOTIDE SEQUENCE</scope>
    <source>
        <strain evidence="2">NBRC 109834</strain>
    </source>
</reference>
<proteinExistence type="predicted"/>
<dbReference type="InterPro" id="IPR013324">
    <property type="entry name" value="RNA_pol_sigma_r3/r4-like"/>
</dbReference>
<organism evidence="2 3">
    <name type="scientific">Rhizocola hellebori</name>
    <dbReference type="NCBI Taxonomy" id="1392758"/>
    <lineage>
        <taxon>Bacteria</taxon>
        <taxon>Bacillati</taxon>
        <taxon>Actinomycetota</taxon>
        <taxon>Actinomycetes</taxon>
        <taxon>Micromonosporales</taxon>
        <taxon>Micromonosporaceae</taxon>
        <taxon>Rhizocola</taxon>
    </lineage>
</organism>
<dbReference type="Pfam" id="PF07638">
    <property type="entry name" value="Sigma70_ECF"/>
    <property type="match status" value="1"/>
</dbReference>
<dbReference type="Proteomes" id="UP000612899">
    <property type="component" value="Unassembled WGS sequence"/>
</dbReference>
<feature type="domain" description="RNA polymerase sigma-70 ECF-like HTH" evidence="1">
    <location>
        <begin position="107"/>
        <end position="182"/>
    </location>
</feature>
<gene>
    <name evidence="2" type="ORF">Rhe02_09600</name>
</gene>
<sequence>MAQPNTGQSAVTQTARAVRSQAVQAAFDTFYLENYRVLAAFAFSRGGISWPEAEEVTAAAMLDVDKRWETIGHPLAYARKAVKSHIAALFRDSTRGLEVLLQEDEGEVDELVGVDDSGLALVELKEWLLSRWDVLTPAMGQVIRGLVFGGMTVDEMSKNFRKNEAAIRKQLSLARARLHEAWLLDHDSVGLEERREGRG</sequence>
<name>A0A8J3VEB4_9ACTN</name>
<dbReference type="InterPro" id="IPR053812">
    <property type="entry name" value="HTH_Sigma70_ECF-like"/>
</dbReference>